<dbReference type="Pfam" id="PF00501">
    <property type="entry name" value="AMP-binding"/>
    <property type="match status" value="1"/>
</dbReference>
<keyword evidence="6" id="KW-1185">Reference proteome</keyword>
<sequence>MTYQQQYRHSIEQPEAFWREQAGQIAWYRQPDQILSQDEQGFFRWFPDGQLNTAYLALDWQIEQGRGDQPALIYDSPVTGTRRTDTYRELLDQVARFAGVLRRLGVGQGDAVIIYMPMIPQTIVAMLACARLGAIHSVVFGGFAPHELAVRIDDLQPKVILAASAGKERDRVIDYGTIINAALAEAVHAPSHCVMYQREVHRVDLQPGRDWDWDELAATAEPADCVPVLATDPLYVLYTSGTTGRPKGIVRDHGGHAVAMKFSMQNVYGVEPGEVFWAASDVGWVVGHSCIVYGPLIQGCTTVLYEGKPVRTPDAGAFWRVVAEHQVRSMFAAPTAIRAIKRDDPDGLRARDYDTGCLRYLFLAGERCDIATLQWAERVLGVPVIDHWWQTESGWPMISNMAGQELLPLRPGSATKPVCGYDIRILDREGRELPPNKEGAVVVRLPLPPGCLPNLWHNTERFRNAYLTEHPGYYSSGDGGYRDEDGYFYITGRMDDVINVAGHRLSTATMEEALASHPAVAECAVIGVEDALKGQVPVGFAVLKSNVTLDPEVLEAELIQRVRDQVGPVAALKHVILADRLPKTRSGKILRRTMRLMSEGKTWQLPSTIEDPSVLDELLSLLDSKGVSATNAT</sequence>
<organism evidence="5 6">
    <name type="scientific">Stieleria magnilauensis</name>
    <dbReference type="NCBI Taxonomy" id="2527963"/>
    <lineage>
        <taxon>Bacteria</taxon>
        <taxon>Pseudomonadati</taxon>
        <taxon>Planctomycetota</taxon>
        <taxon>Planctomycetia</taxon>
        <taxon>Pirellulales</taxon>
        <taxon>Pirellulaceae</taxon>
        <taxon>Stieleria</taxon>
    </lineage>
</organism>
<evidence type="ECO:0000259" key="2">
    <source>
        <dbReference type="Pfam" id="PF00501"/>
    </source>
</evidence>
<dbReference type="GO" id="GO:0003987">
    <property type="term" value="F:acetate-CoA ligase activity"/>
    <property type="evidence" value="ECO:0007669"/>
    <property type="project" value="UniProtKB-EC"/>
</dbReference>
<dbReference type="Gene3D" id="3.30.300.30">
    <property type="match status" value="1"/>
</dbReference>
<keyword evidence="5" id="KW-0436">Ligase</keyword>
<dbReference type="InterPro" id="IPR025110">
    <property type="entry name" value="AMP-bd_C"/>
</dbReference>
<accession>A0ABX5XPL8</accession>
<protein>
    <submittedName>
        <fullName evidence="5">Acetyl-coenzyme A synthetase</fullName>
        <ecNumber evidence="5">6.2.1.1</ecNumber>
    </submittedName>
</protein>
<dbReference type="InterPro" id="IPR045851">
    <property type="entry name" value="AMP-bd_C_sf"/>
</dbReference>
<dbReference type="InterPro" id="IPR032387">
    <property type="entry name" value="ACAS_N"/>
</dbReference>
<dbReference type="PROSITE" id="PS00455">
    <property type="entry name" value="AMP_BINDING"/>
    <property type="match status" value="1"/>
</dbReference>
<comment type="similarity">
    <text evidence="1">Belongs to the ATP-dependent AMP-binding enzyme family.</text>
</comment>
<evidence type="ECO:0000313" key="6">
    <source>
        <dbReference type="Proteomes" id="UP000318081"/>
    </source>
</evidence>
<dbReference type="Proteomes" id="UP000318081">
    <property type="component" value="Chromosome"/>
</dbReference>
<dbReference type="PANTHER" id="PTHR43347">
    <property type="entry name" value="ACYL-COA SYNTHETASE"/>
    <property type="match status" value="1"/>
</dbReference>
<evidence type="ECO:0000259" key="3">
    <source>
        <dbReference type="Pfam" id="PF13193"/>
    </source>
</evidence>
<dbReference type="SUPFAM" id="SSF56801">
    <property type="entry name" value="Acetyl-CoA synthetase-like"/>
    <property type="match status" value="1"/>
</dbReference>
<dbReference type="RefSeq" id="WP_145211549.1">
    <property type="nucleotide sequence ID" value="NZ_CP036432.1"/>
</dbReference>
<name>A0ABX5XPL8_9BACT</name>
<proteinExistence type="inferred from homology"/>
<dbReference type="InterPro" id="IPR020845">
    <property type="entry name" value="AMP-binding_CS"/>
</dbReference>
<dbReference type="InterPro" id="IPR042099">
    <property type="entry name" value="ANL_N_sf"/>
</dbReference>
<feature type="domain" description="AMP-binding enzyme C-terminal" evidence="3">
    <location>
        <begin position="510"/>
        <end position="588"/>
    </location>
</feature>
<dbReference type="PANTHER" id="PTHR43347:SF3">
    <property type="entry name" value="ACYL-COA SYNTHETASE SHORT-CHAIN FAMILY MEMBER 3, MITOCHONDRIAL"/>
    <property type="match status" value="1"/>
</dbReference>
<dbReference type="EC" id="6.2.1.1" evidence="5"/>
<gene>
    <name evidence="5" type="primary">acsA_2</name>
    <name evidence="5" type="ORF">TBK1r_28960</name>
</gene>
<dbReference type="Pfam" id="PF13193">
    <property type="entry name" value="AMP-binding_C"/>
    <property type="match status" value="1"/>
</dbReference>
<dbReference type="CDD" id="cd05967">
    <property type="entry name" value="PrpE"/>
    <property type="match status" value="1"/>
</dbReference>
<evidence type="ECO:0000313" key="5">
    <source>
        <dbReference type="EMBL" id="QDV83953.1"/>
    </source>
</evidence>
<dbReference type="Pfam" id="PF16177">
    <property type="entry name" value="ACAS_N"/>
    <property type="match status" value="1"/>
</dbReference>
<evidence type="ECO:0000256" key="1">
    <source>
        <dbReference type="ARBA" id="ARBA00006432"/>
    </source>
</evidence>
<dbReference type="EMBL" id="CP036432">
    <property type="protein sequence ID" value="QDV83953.1"/>
    <property type="molecule type" value="Genomic_DNA"/>
</dbReference>
<dbReference type="InterPro" id="IPR000873">
    <property type="entry name" value="AMP-dep_synth/lig_dom"/>
</dbReference>
<dbReference type="Gene3D" id="3.40.50.12780">
    <property type="entry name" value="N-terminal domain of ligase-like"/>
    <property type="match status" value="1"/>
</dbReference>
<evidence type="ECO:0000259" key="4">
    <source>
        <dbReference type="Pfam" id="PF16177"/>
    </source>
</evidence>
<reference evidence="5 6" key="1">
    <citation type="submission" date="2019-02" db="EMBL/GenBank/DDBJ databases">
        <title>Deep-cultivation of Planctomycetes and their phenomic and genomic characterization uncovers novel biology.</title>
        <authorList>
            <person name="Wiegand S."/>
            <person name="Jogler M."/>
            <person name="Boedeker C."/>
            <person name="Pinto D."/>
            <person name="Vollmers J."/>
            <person name="Rivas-Marin E."/>
            <person name="Kohn T."/>
            <person name="Peeters S.H."/>
            <person name="Heuer A."/>
            <person name="Rast P."/>
            <person name="Oberbeckmann S."/>
            <person name="Bunk B."/>
            <person name="Jeske O."/>
            <person name="Meyerdierks A."/>
            <person name="Storesund J.E."/>
            <person name="Kallscheuer N."/>
            <person name="Luecker S."/>
            <person name="Lage O.M."/>
            <person name="Pohl T."/>
            <person name="Merkel B.J."/>
            <person name="Hornburger P."/>
            <person name="Mueller R.-W."/>
            <person name="Bruemmer F."/>
            <person name="Labrenz M."/>
            <person name="Spormann A.M."/>
            <person name="Op den Camp H."/>
            <person name="Overmann J."/>
            <person name="Amann R."/>
            <person name="Jetten M.S.M."/>
            <person name="Mascher T."/>
            <person name="Medema M.H."/>
            <person name="Devos D.P."/>
            <person name="Kaster A.-K."/>
            <person name="Ovreas L."/>
            <person name="Rohde M."/>
            <person name="Galperin M.Y."/>
            <person name="Jogler C."/>
        </authorList>
    </citation>
    <scope>NUCLEOTIDE SEQUENCE [LARGE SCALE GENOMIC DNA]</scope>
    <source>
        <strain evidence="5 6">TBK1r</strain>
    </source>
</reference>
<feature type="domain" description="AMP-dependent synthetase/ligase" evidence="2">
    <location>
        <begin position="60"/>
        <end position="445"/>
    </location>
</feature>
<feature type="domain" description="Acetyl-coenzyme A synthetase N-terminal" evidence="4">
    <location>
        <begin position="3"/>
        <end position="56"/>
    </location>
</feature>